<evidence type="ECO:0000256" key="7">
    <source>
        <dbReference type="ARBA" id="ARBA00023136"/>
    </source>
</evidence>
<protein>
    <submittedName>
        <fullName evidence="9">GPI inositol-deacylase</fullName>
    </submittedName>
</protein>
<evidence type="ECO:0000259" key="8">
    <source>
        <dbReference type="Pfam" id="PF05057"/>
    </source>
</evidence>
<dbReference type="AlphaFoldDB" id="A0A8H4KTR8"/>
<evidence type="ECO:0000256" key="6">
    <source>
        <dbReference type="ARBA" id="ARBA00023128"/>
    </source>
</evidence>
<dbReference type="InterPro" id="IPR029058">
    <property type="entry name" value="AB_hydrolase_fold"/>
</dbReference>
<dbReference type="PANTHER" id="PTHR48182:SF2">
    <property type="entry name" value="PROTEIN SERAC1"/>
    <property type="match status" value="1"/>
</dbReference>
<dbReference type="InterPro" id="IPR016135">
    <property type="entry name" value="UBQ-conjugating_enzyme/RWD"/>
</dbReference>
<dbReference type="Gene3D" id="3.40.50.1820">
    <property type="entry name" value="alpha/beta hydrolase"/>
    <property type="match status" value="1"/>
</dbReference>
<keyword evidence="10" id="KW-1185">Reference proteome</keyword>
<organism evidence="9 10">
    <name type="scientific">Fusarium albosuccineum</name>
    <dbReference type="NCBI Taxonomy" id="1237068"/>
    <lineage>
        <taxon>Eukaryota</taxon>
        <taxon>Fungi</taxon>
        <taxon>Dikarya</taxon>
        <taxon>Ascomycota</taxon>
        <taxon>Pezizomycotina</taxon>
        <taxon>Sordariomycetes</taxon>
        <taxon>Hypocreomycetidae</taxon>
        <taxon>Hypocreales</taxon>
        <taxon>Nectriaceae</taxon>
        <taxon>Fusarium</taxon>
        <taxon>Fusarium decemcellulare species complex</taxon>
    </lineage>
</organism>
<dbReference type="SUPFAM" id="SSF54495">
    <property type="entry name" value="UBC-like"/>
    <property type="match status" value="1"/>
</dbReference>
<dbReference type="EMBL" id="JAADYS010002765">
    <property type="protein sequence ID" value="KAF4455113.1"/>
    <property type="molecule type" value="Genomic_DNA"/>
</dbReference>
<reference evidence="9 10" key="1">
    <citation type="submission" date="2020-01" db="EMBL/GenBank/DDBJ databases">
        <title>Identification and distribution of gene clusters putatively required for synthesis of sphingolipid metabolism inhibitors in phylogenetically diverse species of the filamentous fungus Fusarium.</title>
        <authorList>
            <person name="Kim H.-S."/>
            <person name="Busman M."/>
            <person name="Brown D.W."/>
            <person name="Divon H."/>
            <person name="Uhlig S."/>
            <person name="Proctor R.H."/>
        </authorList>
    </citation>
    <scope>NUCLEOTIDE SEQUENCE [LARGE SCALE GENOMIC DNA]</scope>
    <source>
        <strain evidence="9 10">NRRL 20459</strain>
    </source>
</reference>
<accession>A0A8H4KTR8</accession>
<dbReference type="GO" id="GO:0016020">
    <property type="term" value="C:membrane"/>
    <property type="evidence" value="ECO:0007669"/>
    <property type="project" value="UniProtKB-SubCell"/>
</dbReference>
<comment type="caution">
    <text evidence="9">The sequence shown here is derived from an EMBL/GenBank/DDBJ whole genome shotgun (WGS) entry which is preliminary data.</text>
</comment>
<dbReference type="Pfam" id="PF05057">
    <property type="entry name" value="DUF676"/>
    <property type="match status" value="1"/>
</dbReference>
<dbReference type="PANTHER" id="PTHR48182">
    <property type="entry name" value="PROTEIN SERAC1"/>
    <property type="match status" value="1"/>
</dbReference>
<keyword evidence="5" id="KW-0256">Endoplasmic reticulum</keyword>
<name>A0A8H4KTR8_9HYPO</name>
<evidence type="ECO:0000313" key="10">
    <source>
        <dbReference type="Proteomes" id="UP000554235"/>
    </source>
</evidence>
<dbReference type="InterPro" id="IPR007751">
    <property type="entry name" value="DUF676_lipase-like"/>
</dbReference>
<evidence type="ECO:0000256" key="1">
    <source>
        <dbReference type="ARBA" id="ARBA00004173"/>
    </source>
</evidence>
<keyword evidence="6" id="KW-0496">Mitochondrion</keyword>
<keyword evidence="7" id="KW-0472">Membrane</keyword>
<dbReference type="CDD" id="cd00195">
    <property type="entry name" value="UBCc_UEV"/>
    <property type="match status" value="1"/>
</dbReference>
<evidence type="ECO:0000256" key="2">
    <source>
        <dbReference type="ARBA" id="ARBA00004240"/>
    </source>
</evidence>
<dbReference type="GO" id="GO:0005783">
    <property type="term" value="C:endoplasmic reticulum"/>
    <property type="evidence" value="ECO:0007669"/>
    <property type="project" value="UniProtKB-SubCell"/>
</dbReference>
<evidence type="ECO:0000256" key="4">
    <source>
        <dbReference type="ARBA" id="ARBA00007920"/>
    </source>
</evidence>
<evidence type="ECO:0000256" key="5">
    <source>
        <dbReference type="ARBA" id="ARBA00022824"/>
    </source>
</evidence>
<comment type="similarity">
    <text evidence="4">Belongs to the putative lipase ROG1 family.</text>
</comment>
<gene>
    <name evidence="9" type="ORF">FALBO_15710</name>
</gene>
<sequence>MAQDIANQLPSGFGLALVHSPEEVCIDVVFVHGLNGSRSGTWRNSSGDFWPGWLGDSICGSRIWTYGYNSAVWRSPSDDALELHTARLLEECVSNDVGRERSKVIFVCHSLGGILVKSAVAKLLNHSEGASWTYLSDGLASVVFLGTPHRGSEWANRLYLLQLGPRIFWQGSQLVPLLRKGQSGLLATTAERFNNLWGDGPVLTFRETRGITPIGLIVRPEDARTNCRAETCIDVTMNHRRLAKVKSKSAVVYVTIVQHLLGLPEPRALTPSSPVLPSTPASSSTFQGMTVENGYIHSWSKPQLRAFYRGLNSDMQDKNIQWEVLEEIFDPNDPNATPEQLKSRFQAGTFFFCYPGHEKTTVILTVPSKFHLHSADWTILAPNSAWHPGRHDGHLVLPSSFPFKPVKNLWDSPIVSPYVNDYGKTCTDDEYDAWSPALSSFYTILNQLAAIIIYGPELGITTDPTAPSRRPHTLGGLTRLELGRPDGFDAECVRRMTNLFARAYNRPDDDDDLDMFDGGEDDSPLA</sequence>
<dbReference type="Gene3D" id="3.10.110.10">
    <property type="entry name" value="Ubiquitin Conjugating Enzyme"/>
    <property type="match status" value="1"/>
</dbReference>
<comment type="subcellular location">
    <subcellularLocation>
        <location evidence="2">Endoplasmic reticulum</location>
    </subcellularLocation>
    <subcellularLocation>
        <location evidence="3">Membrane</location>
    </subcellularLocation>
    <subcellularLocation>
        <location evidence="1">Mitochondrion</location>
    </subcellularLocation>
</comment>
<feature type="domain" description="DUF676" evidence="8">
    <location>
        <begin position="28"/>
        <end position="158"/>
    </location>
</feature>
<dbReference type="OrthoDB" id="7464126at2759"/>
<dbReference type="Proteomes" id="UP000554235">
    <property type="component" value="Unassembled WGS sequence"/>
</dbReference>
<evidence type="ECO:0000313" key="9">
    <source>
        <dbReference type="EMBL" id="KAF4455113.1"/>
    </source>
</evidence>
<dbReference type="InterPro" id="IPR052374">
    <property type="entry name" value="SERAC1"/>
</dbReference>
<dbReference type="GO" id="GO:0005739">
    <property type="term" value="C:mitochondrion"/>
    <property type="evidence" value="ECO:0007669"/>
    <property type="project" value="UniProtKB-SubCell"/>
</dbReference>
<proteinExistence type="inferred from homology"/>
<dbReference type="SUPFAM" id="SSF53474">
    <property type="entry name" value="alpha/beta-Hydrolases"/>
    <property type="match status" value="1"/>
</dbReference>
<evidence type="ECO:0000256" key="3">
    <source>
        <dbReference type="ARBA" id="ARBA00004370"/>
    </source>
</evidence>